<accession>A0A212K9N3</accession>
<dbReference type="EC" id="2.3.1.-" evidence="4"/>
<evidence type="ECO:0000256" key="1">
    <source>
        <dbReference type="ARBA" id="ARBA00022679"/>
    </source>
</evidence>
<evidence type="ECO:0000256" key="2">
    <source>
        <dbReference type="ARBA" id="ARBA00023315"/>
    </source>
</evidence>
<dbReference type="Pfam" id="PF00583">
    <property type="entry name" value="Acetyltransf_1"/>
    <property type="match status" value="1"/>
</dbReference>
<dbReference type="GO" id="GO:0016747">
    <property type="term" value="F:acyltransferase activity, transferring groups other than amino-acyl groups"/>
    <property type="evidence" value="ECO:0007669"/>
    <property type="project" value="InterPro"/>
</dbReference>
<evidence type="ECO:0000259" key="3">
    <source>
        <dbReference type="PROSITE" id="PS51186"/>
    </source>
</evidence>
<keyword evidence="2 4" id="KW-0012">Acyltransferase</keyword>
<dbReference type="AlphaFoldDB" id="A0A212K9N3"/>
<dbReference type="InterPro" id="IPR000182">
    <property type="entry name" value="GNAT_dom"/>
</dbReference>
<proteinExistence type="predicted"/>
<dbReference type="EMBL" id="FLUO01000001">
    <property type="protein sequence ID" value="SBW08400.1"/>
    <property type="molecule type" value="Genomic_DNA"/>
</dbReference>
<evidence type="ECO:0000313" key="4">
    <source>
        <dbReference type="EMBL" id="SBW08400.1"/>
    </source>
</evidence>
<dbReference type="CDD" id="cd04301">
    <property type="entry name" value="NAT_SF"/>
    <property type="match status" value="1"/>
</dbReference>
<dbReference type="SUPFAM" id="SSF55729">
    <property type="entry name" value="Acyl-CoA N-acyltransferases (Nat)"/>
    <property type="match status" value="1"/>
</dbReference>
<sequence>MPAAPRIAEIAPADAPRDLLLLADPSPAKLESYLPGARCFAADTGAAPVGACAIVPLGPDVFELMSIAVSPDAQRRGIGTALLRHAIAVLASAGAKRLEVGTGSFGYQLAFYQRQGFRVERVDRDFFVRTYPEPIVEDGIRLRDMLRLALELPSEPVRNP</sequence>
<feature type="domain" description="N-acetyltransferase" evidence="3">
    <location>
        <begin position="5"/>
        <end position="153"/>
    </location>
</feature>
<gene>
    <name evidence="4" type="primary">yvbK</name>
    <name evidence="4" type="ORF">KL86APRO_12386</name>
</gene>
<dbReference type="InterPro" id="IPR016181">
    <property type="entry name" value="Acyl_CoA_acyltransferase"/>
</dbReference>
<dbReference type="PROSITE" id="PS51186">
    <property type="entry name" value="GNAT"/>
    <property type="match status" value="1"/>
</dbReference>
<dbReference type="PANTHER" id="PTHR43877">
    <property type="entry name" value="AMINOALKYLPHOSPHONATE N-ACETYLTRANSFERASE-RELATED-RELATED"/>
    <property type="match status" value="1"/>
</dbReference>
<reference evidence="4" key="1">
    <citation type="submission" date="2016-04" db="EMBL/GenBank/DDBJ databases">
        <authorList>
            <person name="Evans L.H."/>
            <person name="Alamgir A."/>
            <person name="Owens N."/>
            <person name="Weber N.D."/>
            <person name="Virtaneva K."/>
            <person name="Barbian K."/>
            <person name="Babar A."/>
            <person name="Rosenke K."/>
        </authorList>
    </citation>
    <scope>NUCLEOTIDE SEQUENCE</scope>
    <source>
        <strain evidence="4">86</strain>
    </source>
</reference>
<protein>
    <submittedName>
        <fullName evidence="4">Uncharacterized N-acetyltransferase YvbK</fullName>
        <ecNumber evidence="4">2.3.1.-</ecNumber>
    </submittedName>
</protein>
<name>A0A212K9N3_9PROT</name>
<dbReference type="InterPro" id="IPR050832">
    <property type="entry name" value="Bact_Acetyltransf"/>
</dbReference>
<keyword evidence="1 4" id="KW-0808">Transferase</keyword>
<dbReference type="Gene3D" id="3.40.630.30">
    <property type="match status" value="1"/>
</dbReference>
<organism evidence="4">
    <name type="scientific">uncultured Alphaproteobacteria bacterium</name>
    <dbReference type="NCBI Taxonomy" id="91750"/>
    <lineage>
        <taxon>Bacteria</taxon>
        <taxon>Pseudomonadati</taxon>
        <taxon>Pseudomonadota</taxon>
        <taxon>Alphaproteobacteria</taxon>
        <taxon>environmental samples</taxon>
    </lineage>
</organism>